<dbReference type="InterPro" id="IPR041489">
    <property type="entry name" value="PDZ_6"/>
</dbReference>
<feature type="compositionally biased region" description="Basic and acidic residues" evidence="1">
    <location>
        <begin position="1027"/>
        <end position="1037"/>
    </location>
</feature>
<dbReference type="Pfam" id="PF00595">
    <property type="entry name" value="PDZ"/>
    <property type="match status" value="1"/>
</dbReference>
<dbReference type="GO" id="GO:0004175">
    <property type="term" value="F:endopeptidase activity"/>
    <property type="evidence" value="ECO:0007669"/>
    <property type="project" value="TreeGrafter"/>
</dbReference>
<organism evidence="4">
    <name type="scientific">Guillardia theta</name>
    <name type="common">Cryptophyte</name>
    <name type="synonym">Cryptomonas phi</name>
    <dbReference type="NCBI Taxonomy" id="55529"/>
    <lineage>
        <taxon>Eukaryota</taxon>
        <taxon>Cryptophyceae</taxon>
        <taxon>Pyrenomonadales</taxon>
        <taxon>Geminigeraceae</taxon>
        <taxon>Guillardia</taxon>
    </lineage>
</organism>
<feature type="compositionally biased region" description="Low complexity" evidence="1">
    <location>
        <begin position="723"/>
        <end position="733"/>
    </location>
</feature>
<proteinExistence type="predicted"/>
<feature type="domain" description="PDZ" evidence="3">
    <location>
        <begin position="789"/>
        <end position="836"/>
    </location>
</feature>
<dbReference type="InterPro" id="IPR001478">
    <property type="entry name" value="PDZ"/>
</dbReference>
<feature type="domain" description="PDZ" evidence="3">
    <location>
        <begin position="1177"/>
        <end position="1236"/>
    </location>
</feature>
<dbReference type="EMBL" id="HBKN01035000">
    <property type="protein sequence ID" value="CAE2321015.1"/>
    <property type="molecule type" value="Transcribed_RNA"/>
</dbReference>
<feature type="domain" description="PDZ" evidence="3">
    <location>
        <begin position="930"/>
        <end position="1016"/>
    </location>
</feature>
<dbReference type="PANTHER" id="PTHR32060:SF22">
    <property type="entry name" value="CARBOXYL-TERMINAL-PROCESSING PEPTIDASE 3, CHLOROPLASTIC"/>
    <property type="match status" value="1"/>
</dbReference>
<reference evidence="4" key="1">
    <citation type="submission" date="2021-01" db="EMBL/GenBank/DDBJ databases">
        <authorList>
            <person name="Corre E."/>
            <person name="Pelletier E."/>
            <person name="Niang G."/>
            <person name="Scheremetjew M."/>
            <person name="Finn R."/>
            <person name="Kale V."/>
            <person name="Holt S."/>
            <person name="Cochrane G."/>
            <person name="Meng A."/>
            <person name="Brown T."/>
            <person name="Cohen L."/>
        </authorList>
    </citation>
    <scope>NUCLEOTIDE SEQUENCE</scope>
    <source>
        <strain evidence="4">CCMP 2712</strain>
    </source>
</reference>
<evidence type="ECO:0000259" key="2">
    <source>
        <dbReference type="PROSITE" id="PS50018"/>
    </source>
</evidence>
<feature type="domain" description="PDZ" evidence="3">
    <location>
        <begin position="1256"/>
        <end position="1334"/>
    </location>
</feature>
<feature type="region of interest" description="Disordered" evidence="1">
    <location>
        <begin position="1021"/>
        <end position="1048"/>
    </location>
</feature>
<dbReference type="SMART" id="SM00228">
    <property type="entry name" value="PDZ"/>
    <property type="match status" value="5"/>
</dbReference>
<dbReference type="SUPFAM" id="SSF50156">
    <property type="entry name" value="PDZ domain-like"/>
    <property type="match status" value="5"/>
</dbReference>
<evidence type="ECO:0000256" key="1">
    <source>
        <dbReference type="SAM" id="MobiDB-lite"/>
    </source>
</evidence>
<dbReference type="SUPFAM" id="SSF103657">
    <property type="entry name" value="BAR/IMD domain-like"/>
    <property type="match status" value="1"/>
</dbReference>
<dbReference type="InterPro" id="IPR027267">
    <property type="entry name" value="AH/BAR_dom_sf"/>
</dbReference>
<feature type="region of interest" description="Disordered" evidence="1">
    <location>
        <begin position="1366"/>
        <end position="1386"/>
    </location>
</feature>
<feature type="region of interest" description="Disordered" evidence="1">
    <location>
        <begin position="157"/>
        <end position="178"/>
    </location>
</feature>
<name>A0A7S4P1Q9_GUITH</name>
<dbReference type="Gene3D" id="3.30.750.44">
    <property type="match status" value="1"/>
</dbReference>
<dbReference type="PROSITE" id="PS50106">
    <property type="entry name" value="PDZ"/>
    <property type="match status" value="4"/>
</dbReference>
<evidence type="ECO:0008006" key="5">
    <source>
        <dbReference type="Google" id="ProtNLM"/>
    </source>
</evidence>
<dbReference type="Pfam" id="PF00616">
    <property type="entry name" value="RasGAP"/>
    <property type="match status" value="1"/>
</dbReference>
<feature type="compositionally biased region" description="Acidic residues" evidence="1">
    <location>
        <begin position="1371"/>
        <end position="1386"/>
    </location>
</feature>
<feature type="region of interest" description="Disordered" evidence="1">
    <location>
        <begin position="926"/>
        <end position="945"/>
    </location>
</feature>
<feature type="domain" description="Ras-GAP" evidence="2">
    <location>
        <begin position="306"/>
        <end position="497"/>
    </location>
</feature>
<dbReference type="InterPro" id="IPR008936">
    <property type="entry name" value="Rho_GTPase_activation_prot"/>
</dbReference>
<accession>A0A7S4P1Q9</accession>
<dbReference type="InterPro" id="IPR036034">
    <property type="entry name" value="PDZ_sf"/>
</dbReference>
<dbReference type="PANTHER" id="PTHR32060">
    <property type="entry name" value="TAIL-SPECIFIC PROTEASE"/>
    <property type="match status" value="1"/>
</dbReference>
<protein>
    <recommendedName>
        <fullName evidence="5">Ras GTPase-activating protein</fullName>
    </recommendedName>
</protein>
<dbReference type="InterPro" id="IPR001936">
    <property type="entry name" value="RasGAP_dom"/>
</dbReference>
<gene>
    <name evidence="4" type="ORF">GTHE00462_LOCUS27267</name>
</gene>
<dbReference type="Pfam" id="PF17820">
    <property type="entry name" value="PDZ_6"/>
    <property type="match status" value="2"/>
</dbReference>
<dbReference type="SUPFAM" id="SSF48350">
    <property type="entry name" value="GTPase activation domain, GAP"/>
    <property type="match status" value="1"/>
</dbReference>
<feature type="region of interest" description="Disordered" evidence="1">
    <location>
        <begin position="669"/>
        <end position="784"/>
    </location>
</feature>
<feature type="compositionally biased region" description="Acidic residues" evidence="1">
    <location>
        <begin position="606"/>
        <end position="615"/>
    </location>
</feature>
<feature type="region of interest" description="Disordered" evidence="1">
    <location>
        <begin position="596"/>
        <end position="632"/>
    </location>
</feature>
<sequence length="1386" mass="152788">MVKEDLSGGITRVKQLLRSVSKSFPVFKTSKKDVKRTDMPSDVQGMLLKYQRNKETLQVLADNRVEFNKAADSITKVDEAVVDSVRKLGDNGREQFVQSAEDIVVLYNAITSIRSRSNDSLLDFLLDVGRMDRKTVSHLSSEILKLENARDALDKTIAKQEQSKERGGSAGESAEKFERRQQKIKARKAAYEEQIKALRSQLPTAELKLESNFLSSFLAVLKEHREIFADVLLLLQNLDGAIENLERVCEESASALNATMSEQDKRMDSEVLQRCRPKIIEILSMPDFAVSSALLDVHFTTSSEPDLVAVACPLLRILDDLDLCVPFIKFMISNELPKGSSETTLFQVPSVAGSLCDAACQMVAEEYLHMTLHPLIEQICSGEADFEVDMQHITADESYEVNLDNLTKAIQWFFDTVIISISDVPPLLRTISTHIYNILGARRRSEAQRAVGYFFLGNYICPAIRDPLRFSLTTRHVDERSARALAVIGSAMQFAFFGEGELSFPPTVKELSLQYHDRLVEVVDNLGTVSPSASESSLAEVEMAVEEEEDILSLRSFIVSNHRAIATALAQKGFSQHLSDLALCVDGVALTEVEHEKRLKPGSNQPEEEEEEEEPSSSLWEAPTEQAETPQVVKAVRTDYFVDDADCMPESAPVRIDAAPESSSVIFELKRVDENPRTPLQPTPSNGAEPAEPQPLIRPRRRYTKTKVIPSSPAPEQAEDQEQQQQQQQQLEPEGPPVDFKVPTVKISRSDIRMGMSQRMKEKVAGDEGPAEEETGVSAPPKKSAASYGRLFGIGAVFKRSNDGHFYVKKVIAGGPAHKAGITVGSRVLSIDGEKLYHKPAAFLYNLILGSEGSSLTLQVQSVGADVDAATQRVTVRRAFIDESYAAERDSAEAEQAAASPTHVEVPRGLDRSFDDTREEVKVFQSPGRKVDQGPRSSGTNQVGIGATFKMDTDGYFVIKKLAEHGAAQVCNKISVGDKVLEIDGHSMFRATALDLSRAILGQEGTWLTIILRSSDGSSKSVALKRSRGEEDREGDLRPSMTTASPTAGKLEKLRMEETGDSVGVGASFARNQSGELVVLEKFLQDVPMAAGDRVLEVDGVKVSGKSSAALEALISGPEGSTIELVVLPAVDDRESGRLPSVKSIRLTRKKVPKSLMRDHEEGSLEGQTCELFSAGVGIWFQREEGSGALRIRRVLPHVQTSCEDQINIGDLILSVDGVNLRNRSSREVVEMLNGSRGTSCKLKLQKAEPNGKVIEAKVVRSQEGFLKLEEVMGRTAGIGILFKHDRDGYFFIKRILENSPAQRTGGLEVGDTVREIDGVSLFRKSYKDLEQLLNGVEDSSIRLGIWDHDSRRLRHVDLPRNWTEDRLGSESEETEEFGSADQGDV</sequence>
<dbReference type="Gene3D" id="1.10.506.10">
    <property type="entry name" value="GTPase Activation - p120gap, domain 1"/>
    <property type="match status" value="1"/>
</dbReference>
<evidence type="ECO:0000313" key="4">
    <source>
        <dbReference type="EMBL" id="CAE2321015.1"/>
    </source>
</evidence>
<dbReference type="Gene3D" id="2.30.42.10">
    <property type="match status" value="5"/>
</dbReference>
<dbReference type="CDD" id="cd04519">
    <property type="entry name" value="RasGAP"/>
    <property type="match status" value="1"/>
</dbReference>
<dbReference type="PROSITE" id="PS50018">
    <property type="entry name" value="RAS_GTPASE_ACTIV_2"/>
    <property type="match status" value="1"/>
</dbReference>
<evidence type="ECO:0000259" key="3">
    <source>
        <dbReference type="PROSITE" id="PS50106"/>
    </source>
</evidence>
<dbReference type="SMART" id="SM00323">
    <property type="entry name" value="RasGAP"/>
    <property type="match status" value="1"/>
</dbReference>